<accession>A0A5B8UCY9</accession>
<dbReference type="Proteomes" id="UP000321204">
    <property type="component" value="Chromosome"/>
</dbReference>
<dbReference type="AlphaFoldDB" id="A0A5B8UCY9"/>
<gene>
    <name evidence="1" type="ORF">FSB75_00980</name>
</gene>
<protein>
    <submittedName>
        <fullName evidence="1">Uncharacterized protein</fullName>
    </submittedName>
</protein>
<name>A0A5B8UCY9_9BACT</name>
<evidence type="ECO:0000313" key="1">
    <source>
        <dbReference type="EMBL" id="QEC54531.1"/>
    </source>
</evidence>
<organism evidence="1 2">
    <name type="scientific">Flavisolibacter ginsenosidimutans</name>
    <dbReference type="NCBI Taxonomy" id="661481"/>
    <lineage>
        <taxon>Bacteria</taxon>
        <taxon>Pseudomonadati</taxon>
        <taxon>Bacteroidota</taxon>
        <taxon>Chitinophagia</taxon>
        <taxon>Chitinophagales</taxon>
        <taxon>Chitinophagaceae</taxon>
        <taxon>Flavisolibacter</taxon>
    </lineage>
</organism>
<dbReference type="RefSeq" id="WP_146781546.1">
    <property type="nucleotide sequence ID" value="NZ_BAABIO010000006.1"/>
</dbReference>
<keyword evidence="2" id="KW-1185">Reference proteome</keyword>
<dbReference type="EMBL" id="CP042433">
    <property type="protein sequence ID" value="QEC54531.1"/>
    <property type="molecule type" value="Genomic_DNA"/>
</dbReference>
<dbReference type="KEGG" id="fgg:FSB75_00980"/>
<proteinExistence type="predicted"/>
<reference evidence="1 2" key="1">
    <citation type="journal article" date="2015" name="Int. J. Syst. Evol. Microbiol.">
        <title>Flavisolibacter ginsenosidimutans sp. nov., with ginsenoside-converting activity isolated from soil used for cultivating ginseng.</title>
        <authorList>
            <person name="Zhao Y."/>
            <person name="Liu Q."/>
            <person name="Kang M.S."/>
            <person name="Jin F."/>
            <person name="Yu H."/>
            <person name="Im W.T."/>
        </authorList>
    </citation>
    <scope>NUCLEOTIDE SEQUENCE [LARGE SCALE GENOMIC DNA]</scope>
    <source>
        <strain evidence="1 2">Gsoil 636</strain>
    </source>
</reference>
<dbReference type="OrthoDB" id="5456548at2"/>
<sequence>MNNLPNITRHFNYWLTGTGWAEVTFANDKQTITFEVSYLSDPLSDFFEALQRLLQKETTSEKVVFADEPGEHSLVLTTVSDSHLKIEVYWSDEWEEIAIVPTIVTNKKLVYQDTDTLKNFTKTVLAGIEDLLGRTTMEEYKKQWRLFEFPKDSYNKLKHLI</sequence>
<evidence type="ECO:0000313" key="2">
    <source>
        <dbReference type="Proteomes" id="UP000321204"/>
    </source>
</evidence>